<feature type="repeat" description="WD" evidence="5">
    <location>
        <begin position="162"/>
        <end position="203"/>
    </location>
</feature>
<dbReference type="Pfam" id="PF00400">
    <property type="entry name" value="WD40"/>
    <property type="match status" value="8"/>
</dbReference>
<dbReference type="GO" id="GO:0000480">
    <property type="term" value="P:endonucleolytic cleavage in 5'-ETS of tricistronic rRNA transcript (SSU-rRNA, 5.8S rRNA, LSU-rRNA)"/>
    <property type="evidence" value="ECO:0007669"/>
    <property type="project" value="TreeGrafter"/>
</dbReference>
<dbReference type="PROSITE" id="PS50294">
    <property type="entry name" value="WD_REPEATS_REGION"/>
    <property type="match status" value="8"/>
</dbReference>
<feature type="compositionally biased region" description="Basic and acidic residues" evidence="6">
    <location>
        <begin position="537"/>
        <end position="555"/>
    </location>
</feature>
<dbReference type="InterPro" id="IPR019775">
    <property type="entry name" value="WD40_repeat_CS"/>
</dbReference>
<evidence type="ECO:0000256" key="5">
    <source>
        <dbReference type="PROSITE-ProRule" id="PRU00221"/>
    </source>
</evidence>
<feature type="repeat" description="WD" evidence="5">
    <location>
        <begin position="423"/>
        <end position="464"/>
    </location>
</feature>
<feature type="repeat" description="WD" evidence="5">
    <location>
        <begin position="659"/>
        <end position="700"/>
    </location>
</feature>
<dbReference type="PROSITE" id="PS50082">
    <property type="entry name" value="WD_REPEATS_2"/>
    <property type="match status" value="8"/>
</dbReference>
<reference evidence="8 9" key="1">
    <citation type="journal article" date="2014" name="Mol. Plant">
        <title>Chromosome Scale Genome Assembly and Transcriptome Profiling of Nannochloropsis gaditana in Nitrogen Depletion.</title>
        <authorList>
            <person name="Corteggiani Carpinelli E."/>
            <person name="Telatin A."/>
            <person name="Vitulo N."/>
            <person name="Forcato C."/>
            <person name="D'Angelo M."/>
            <person name="Schiavon R."/>
            <person name="Vezzi A."/>
            <person name="Giacometti G.M."/>
            <person name="Morosinotto T."/>
            <person name="Valle G."/>
        </authorList>
    </citation>
    <scope>NUCLEOTIDE SEQUENCE [LARGE SCALE GENOMIC DNA]</scope>
    <source>
        <strain evidence="8 9">B-31</strain>
    </source>
</reference>
<evidence type="ECO:0000313" key="8">
    <source>
        <dbReference type="EMBL" id="EWM26197.1"/>
    </source>
</evidence>
<dbReference type="EMBL" id="AZIL01000700">
    <property type="protein sequence ID" value="EWM26197.1"/>
    <property type="molecule type" value="Genomic_DNA"/>
</dbReference>
<feature type="repeat" description="WD" evidence="5">
    <location>
        <begin position="701"/>
        <end position="733"/>
    </location>
</feature>
<feature type="repeat" description="WD" evidence="5">
    <location>
        <begin position="617"/>
        <end position="658"/>
    </location>
</feature>
<keyword evidence="2 5" id="KW-0853">WD repeat</keyword>
<feature type="repeat" description="WD" evidence="5">
    <location>
        <begin position="107"/>
        <end position="146"/>
    </location>
</feature>
<dbReference type="PANTHER" id="PTHR19854:SF15">
    <property type="entry name" value="TRANSDUCIN BETA-LIKE PROTEIN 3"/>
    <property type="match status" value="1"/>
</dbReference>
<evidence type="ECO:0000259" key="7">
    <source>
        <dbReference type="Pfam" id="PF08625"/>
    </source>
</evidence>
<keyword evidence="3" id="KW-0677">Repeat</keyword>
<dbReference type="AlphaFoldDB" id="W7TJE1"/>
<feature type="region of interest" description="Disordered" evidence="6">
    <location>
        <begin position="271"/>
        <end position="292"/>
    </location>
</feature>
<accession>W7TJE1</accession>
<dbReference type="OrthoDB" id="5414888at2759"/>
<proteinExistence type="predicted"/>
<evidence type="ECO:0000256" key="4">
    <source>
        <dbReference type="ARBA" id="ARBA00023242"/>
    </source>
</evidence>
<feature type="compositionally biased region" description="Basic and acidic residues" evidence="6">
    <location>
        <begin position="938"/>
        <end position="956"/>
    </location>
</feature>
<dbReference type="InterPro" id="IPR001680">
    <property type="entry name" value="WD40_rpt"/>
</dbReference>
<comment type="caution">
    <text evidence="8">The sequence shown here is derived from an EMBL/GenBank/DDBJ whole genome shotgun (WGS) entry which is preliminary data.</text>
</comment>
<feature type="compositionally biased region" description="Polar residues" evidence="6">
    <location>
        <begin position="1047"/>
        <end position="1057"/>
    </location>
</feature>
<dbReference type="GO" id="GO:0000472">
    <property type="term" value="P:endonucleolytic cleavage to generate mature 5'-end of SSU-rRNA from (SSU-rRNA, 5.8S rRNA, LSU-rRNA)"/>
    <property type="evidence" value="ECO:0007669"/>
    <property type="project" value="TreeGrafter"/>
</dbReference>
<dbReference type="Gene3D" id="2.130.10.10">
    <property type="entry name" value="YVTN repeat-like/Quinoprotein amine dehydrogenase"/>
    <property type="match status" value="3"/>
</dbReference>
<protein>
    <submittedName>
        <fullName evidence="8">U3 small nucleolar rna-associated</fullName>
    </submittedName>
</protein>
<dbReference type="InterPro" id="IPR020472">
    <property type="entry name" value="WD40_PAC1"/>
</dbReference>
<organism evidence="8 9">
    <name type="scientific">Nannochloropsis gaditana</name>
    <dbReference type="NCBI Taxonomy" id="72520"/>
    <lineage>
        <taxon>Eukaryota</taxon>
        <taxon>Sar</taxon>
        <taxon>Stramenopiles</taxon>
        <taxon>Ochrophyta</taxon>
        <taxon>Eustigmatophyceae</taxon>
        <taxon>Eustigmatales</taxon>
        <taxon>Monodopsidaceae</taxon>
        <taxon>Nannochloropsis</taxon>
    </lineage>
</organism>
<dbReference type="GO" id="GO:0034511">
    <property type="term" value="F:U3 snoRNA binding"/>
    <property type="evidence" value="ECO:0007669"/>
    <property type="project" value="TreeGrafter"/>
</dbReference>
<evidence type="ECO:0000256" key="3">
    <source>
        <dbReference type="ARBA" id="ARBA00022737"/>
    </source>
</evidence>
<sequence length="1109" mass="118708">MCLFQSKGKEEIVAFAAHPSGQEIATASRNLMLRYWDWRSPAGPVEPSTAPLSGRSFRPRCMRAYKAHETPVLAMEYDSTGTLLATGGSDRSVQVWDVPGGFCTHNFRGHTGIVTLVAFHPESAQRELLFSASDDCTVRVWSLREGGRAGPGGGGGCCLQVLTNHMSTVTGVGVSEDGNTLLTAGRDQIVSVWDLRRASPSAPGSTTGSFRGADLVTLVETVPVYEELEGLLALTEAEAQAMGGFGAWKGSEYGGRATEAELDSLHAMRHTKRGAGRKAGGGDRTAPPPRKGVFVLAGAKGKVRVFQYEPKTDPFAKGLVVRCVAEQAPRDTCPRGLSGILRGGRRRPTQLLAVTTDHNLQWLRGGDLAPSRVVVGYNDQVIAVKYLPGLGGGRDGRRVVVASNSPQVRVFRLDDLSCECLLEGQHTETVLAVDVSPDGRWVVTGSKDRSVCLWQLGPAESLEEGQDRDSECVAGRCVRRYEGHTDAVSAVAVGRKKAAYQLLASGKPGGAAVAYSAGADRTLKRWLLAPPTPKPARHQDLRQKEANGKVEEHGQGKGSAGAPSVPSTTEASASVLAHDKDINALAVSPNDALVASASQDKTVKLWEARDLRAVGVLKGHKRGVWCVEFSPVDRCVVTGSGDKTVRLWSLTDFSCLRSLEGHTASVLAATFLRSGLQVLSAGADGLLKLWTVHTQQCEATMDGHEERVWALALSPDGRQAVTGGGDSAVNVWEDVTLEEEEQALRAAEAMVEKEQSLQNAVSRKDYFKAVRLALELGRPYRLLKVLQDILEAAPSASTDTLSLSPTSSLSIALDPYILQWGDADILQVLGYVREWNTNAKHAMIAQTILHALLRLLPHARLKKCCASQPSLLGGLLAYTERHLARADRLIQGAYLIDYTLSGLQVLFPFPAEEASEGKGPRPQTQSLALPSTPGPEEGIQKESWVPERREDGKKGESEEDAESTSSSSSSASGEEGDGEAEELSTQATSSSSPSQAAKGKAKNAKKKAPPAEQSTPSARPLRAPREGSGRRQGAQTRVGTRAVASMDTPTRSTSRGSQVRRRGPQEVVEKSVEQGREKSESQGDAGTRGKRKANGSTGQGRDRKRKIKV</sequence>
<dbReference type="PRINTS" id="PR00320">
    <property type="entry name" value="GPROTEINBRPT"/>
</dbReference>
<evidence type="ECO:0000256" key="6">
    <source>
        <dbReference type="SAM" id="MobiDB-lite"/>
    </source>
</evidence>
<evidence type="ECO:0000313" key="9">
    <source>
        <dbReference type="Proteomes" id="UP000019335"/>
    </source>
</evidence>
<dbReference type="Proteomes" id="UP000019335">
    <property type="component" value="Chromosome 9"/>
</dbReference>
<feature type="compositionally biased region" description="Low complexity" evidence="6">
    <location>
        <begin position="984"/>
        <end position="998"/>
    </location>
</feature>
<evidence type="ECO:0000256" key="2">
    <source>
        <dbReference type="ARBA" id="ARBA00022574"/>
    </source>
</evidence>
<feature type="compositionally biased region" description="Basic residues" evidence="6">
    <location>
        <begin position="999"/>
        <end position="1008"/>
    </location>
</feature>
<dbReference type="PROSITE" id="PS00678">
    <property type="entry name" value="WD_REPEATS_1"/>
    <property type="match status" value="2"/>
</dbReference>
<feature type="domain" description="U3 small nucleolar RNA-associated protein 13 C-terminal" evidence="7">
    <location>
        <begin position="754"/>
        <end position="901"/>
    </location>
</feature>
<dbReference type="InterPro" id="IPR036322">
    <property type="entry name" value="WD40_repeat_dom_sf"/>
</dbReference>
<feature type="region of interest" description="Disordered" evidence="6">
    <location>
        <begin position="529"/>
        <end position="572"/>
    </location>
</feature>
<feature type="repeat" description="WD" evidence="5">
    <location>
        <begin position="575"/>
        <end position="616"/>
    </location>
</feature>
<dbReference type="PANTHER" id="PTHR19854">
    <property type="entry name" value="TRANSDUCIN BETA-LIKE 3"/>
    <property type="match status" value="1"/>
</dbReference>
<dbReference type="SUPFAM" id="SSF50978">
    <property type="entry name" value="WD40 repeat-like"/>
    <property type="match status" value="2"/>
</dbReference>
<feature type="repeat" description="WD" evidence="5">
    <location>
        <begin position="65"/>
        <end position="98"/>
    </location>
</feature>
<dbReference type="GO" id="GO:0032040">
    <property type="term" value="C:small-subunit processome"/>
    <property type="evidence" value="ECO:0007669"/>
    <property type="project" value="InterPro"/>
</dbReference>
<comment type="subcellular location">
    <subcellularLocation>
        <location evidence="1">Nucleus</location>
        <location evidence="1">Nucleolus</location>
    </subcellularLocation>
</comment>
<dbReference type="SMART" id="SM00320">
    <property type="entry name" value="WD40"/>
    <property type="match status" value="11"/>
</dbReference>
<feature type="compositionally biased region" description="Low complexity" evidence="6">
    <location>
        <begin position="963"/>
        <end position="973"/>
    </location>
</feature>
<keyword evidence="4" id="KW-0539">Nucleus</keyword>
<dbReference type="InterPro" id="IPR015943">
    <property type="entry name" value="WD40/YVTN_repeat-like_dom_sf"/>
</dbReference>
<name>W7TJE1_9STRA</name>
<dbReference type="InterPro" id="IPR013934">
    <property type="entry name" value="Utp13_C"/>
</dbReference>
<feature type="compositionally biased region" description="Basic and acidic residues" evidence="6">
    <location>
        <begin position="1063"/>
        <end position="1081"/>
    </location>
</feature>
<keyword evidence="9" id="KW-1185">Reference proteome</keyword>
<dbReference type="Pfam" id="PF08625">
    <property type="entry name" value="Utp13"/>
    <property type="match status" value="1"/>
</dbReference>
<gene>
    <name evidence="8" type="ORF">Naga_100072g19</name>
</gene>
<dbReference type="GO" id="GO:0030686">
    <property type="term" value="C:90S preribosome"/>
    <property type="evidence" value="ECO:0007669"/>
    <property type="project" value="TreeGrafter"/>
</dbReference>
<feature type="region of interest" description="Disordered" evidence="6">
    <location>
        <begin position="913"/>
        <end position="1109"/>
    </location>
</feature>
<dbReference type="CDD" id="cd00200">
    <property type="entry name" value="WD40"/>
    <property type="match status" value="1"/>
</dbReference>
<evidence type="ECO:0000256" key="1">
    <source>
        <dbReference type="ARBA" id="ARBA00004604"/>
    </source>
</evidence>